<evidence type="ECO:0000256" key="5">
    <source>
        <dbReference type="SAM" id="MobiDB-lite"/>
    </source>
</evidence>
<evidence type="ECO:0000313" key="8">
    <source>
        <dbReference type="Proteomes" id="UP000007635"/>
    </source>
</evidence>
<evidence type="ECO:0000256" key="4">
    <source>
        <dbReference type="SAM" id="Coils"/>
    </source>
</evidence>
<reference evidence="7" key="2">
    <citation type="submission" date="2025-08" db="UniProtKB">
        <authorList>
            <consortium name="Ensembl"/>
        </authorList>
    </citation>
    <scope>IDENTIFICATION</scope>
</reference>
<dbReference type="InterPro" id="IPR051111">
    <property type="entry name" value="Ca-binding_regulatory"/>
</dbReference>
<evidence type="ECO:0000256" key="1">
    <source>
        <dbReference type="ARBA" id="ARBA00022723"/>
    </source>
</evidence>
<dbReference type="PANTHER" id="PTHR46311">
    <property type="entry name" value="CALCIUM-BINDING PROTEIN 8-RELATED"/>
    <property type="match status" value="1"/>
</dbReference>
<keyword evidence="3" id="KW-0106">Calcium</keyword>
<feature type="domain" description="EF-hand" evidence="6">
    <location>
        <begin position="83"/>
        <end position="118"/>
    </location>
</feature>
<accession>A0AAQ4RS17</accession>
<feature type="coiled-coil region" evidence="4">
    <location>
        <begin position="201"/>
        <end position="235"/>
    </location>
</feature>
<name>A0AAQ4RS17_GASAC</name>
<dbReference type="GO" id="GO:0032588">
    <property type="term" value="C:trans-Golgi network membrane"/>
    <property type="evidence" value="ECO:0007669"/>
    <property type="project" value="TreeGrafter"/>
</dbReference>
<evidence type="ECO:0000313" key="7">
    <source>
        <dbReference type="Ensembl" id="ENSGACP00000066504.1"/>
    </source>
</evidence>
<keyword evidence="2" id="KW-0677">Repeat</keyword>
<dbReference type="InterPro" id="IPR011992">
    <property type="entry name" value="EF-hand-dom_pair"/>
</dbReference>
<sequence length="273" mass="30083">MAAFTACAAATTTAAVARSAWRRKGGGGGGGGGGNEAGNCENGDVGQNTIGEKTREFFQMCDIENKGFITQRDMQRLTAELPLSAEELENVFVTLDSDGNGYLTLNEFSSGFSEFLFGRKISFAEGMEEEKEEEEEKARKSPAEVLYQSQWEENEARGGEDEEEKHFSMLMESLGANSVFEDRAEVRSLWAQLSRDEPDLLSNFEDFLARVTSQIREANQEKKEMESALQRSGRLVTGVIQNHGLSSSAWLWAAATLHRHISAVSVQEGSNTR</sequence>
<dbReference type="PROSITE" id="PS00018">
    <property type="entry name" value="EF_HAND_1"/>
    <property type="match status" value="1"/>
</dbReference>
<dbReference type="Gene3D" id="1.10.238.10">
    <property type="entry name" value="EF-hand"/>
    <property type="match status" value="1"/>
</dbReference>
<evidence type="ECO:0000256" key="3">
    <source>
        <dbReference type="ARBA" id="ARBA00022837"/>
    </source>
</evidence>
<dbReference type="GeneTree" id="ENSGT00440000033504"/>
<protein>
    <recommendedName>
        <fullName evidence="6">EF-hand domain-containing protein</fullName>
    </recommendedName>
</protein>
<keyword evidence="8" id="KW-1185">Reference proteome</keyword>
<dbReference type="PROSITE" id="PS50222">
    <property type="entry name" value="EF_HAND_2"/>
    <property type="match status" value="1"/>
</dbReference>
<evidence type="ECO:0000256" key="2">
    <source>
        <dbReference type="ARBA" id="ARBA00022737"/>
    </source>
</evidence>
<reference evidence="7 8" key="1">
    <citation type="journal article" date="2021" name="G3 (Bethesda)">
        <title>Improved contiguity of the threespine stickleback genome using long-read sequencing.</title>
        <authorList>
            <person name="Nath S."/>
            <person name="Shaw D.E."/>
            <person name="White M.A."/>
        </authorList>
    </citation>
    <scope>NUCLEOTIDE SEQUENCE [LARGE SCALE GENOMIC DNA]</scope>
    <source>
        <strain evidence="7 8">Lake Benthic</strain>
    </source>
</reference>
<dbReference type="InterPro" id="IPR018247">
    <property type="entry name" value="EF_Hand_1_Ca_BS"/>
</dbReference>
<feature type="compositionally biased region" description="Gly residues" evidence="5">
    <location>
        <begin position="26"/>
        <end position="36"/>
    </location>
</feature>
<evidence type="ECO:0000259" key="6">
    <source>
        <dbReference type="PROSITE" id="PS50222"/>
    </source>
</evidence>
<dbReference type="SUPFAM" id="SSF47473">
    <property type="entry name" value="EF-hand"/>
    <property type="match status" value="1"/>
</dbReference>
<organism evidence="7 8">
    <name type="scientific">Gasterosteus aculeatus aculeatus</name>
    <name type="common">three-spined stickleback</name>
    <dbReference type="NCBI Taxonomy" id="481459"/>
    <lineage>
        <taxon>Eukaryota</taxon>
        <taxon>Metazoa</taxon>
        <taxon>Chordata</taxon>
        <taxon>Craniata</taxon>
        <taxon>Vertebrata</taxon>
        <taxon>Euteleostomi</taxon>
        <taxon>Actinopterygii</taxon>
        <taxon>Neopterygii</taxon>
        <taxon>Teleostei</taxon>
        <taxon>Neoteleostei</taxon>
        <taxon>Acanthomorphata</taxon>
        <taxon>Eupercaria</taxon>
        <taxon>Perciformes</taxon>
        <taxon>Cottioidei</taxon>
        <taxon>Gasterosteales</taxon>
        <taxon>Gasterosteidae</taxon>
        <taxon>Gasterosteus</taxon>
    </lineage>
</organism>
<reference evidence="7" key="3">
    <citation type="submission" date="2025-09" db="UniProtKB">
        <authorList>
            <consortium name="Ensembl"/>
        </authorList>
    </citation>
    <scope>IDENTIFICATION</scope>
</reference>
<proteinExistence type="predicted"/>
<feature type="region of interest" description="Disordered" evidence="5">
    <location>
        <begin position="21"/>
        <end position="41"/>
    </location>
</feature>
<dbReference type="InterPro" id="IPR002048">
    <property type="entry name" value="EF_hand_dom"/>
</dbReference>
<dbReference type="Proteomes" id="UP000007635">
    <property type="component" value="Chromosome XIX"/>
</dbReference>
<dbReference type="Ensembl" id="ENSGACT00000078267.1">
    <property type="protein sequence ID" value="ENSGACP00000066504.1"/>
    <property type="gene ID" value="ENSGACG00000028372.1"/>
</dbReference>
<keyword evidence="4" id="KW-0175">Coiled coil</keyword>
<dbReference type="GO" id="GO:0005509">
    <property type="term" value="F:calcium ion binding"/>
    <property type="evidence" value="ECO:0007669"/>
    <property type="project" value="InterPro"/>
</dbReference>
<dbReference type="AlphaFoldDB" id="A0AAQ4RS17"/>
<dbReference type="PANTHER" id="PTHR46311:SF3">
    <property type="entry name" value="CALCIUM-BINDING PROTEIN 8"/>
    <property type="match status" value="1"/>
</dbReference>
<keyword evidence="1" id="KW-0479">Metal-binding</keyword>
<dbReference type="Pfam" id="PF13499">
    <property type="entry name" value="EF-hand_7"/>
    <property type="match status" value="1"/>
</dbReference>
<dbReference type="CDD" id="cd00051">
    <property type="entry name" value="EFh"/>
    <property type="match status" value="1"/>
</dbReference>
<dbReference type="SMART" id="SM00054">
    <property type="entry name" value="EFh"/>
    <property type="match status" value="2"/>
</dbReference>